<feature type="compositionally biased region" description="Basic and acidic residues" evidence="2">
    <location>
        <begin position="200"/>
        <end position="216"/>
    </location>
</feature>
<evidence type="ECO:0000256" key="2">
    <source>
        <dbReference type="SAM" id="MobiDB-lite"/>
    </source>
</evidence>
<evidence type="ECO:0000256" key="1">
    <source>
        <dbReference type="SAM" id="Coils"/>
    </source>
</evidence>
<reference evidence="3" key="1">
    <citation type="submission" date="2020-03" db="EMBL/GenBank/DDBJ databases">
        <authorList>
            <person name="Weist P."/>
        </authorList>
    </citation>
    <scope>NUCLEOTIDE SEQUENCE</scope>
</reference>
<feature type="coiled-coil region" evidence="1">
    <location>
        <begin position="115"/>
        <end position="142"/>
    </location>
</feature>
<sequence>TRGLFSPQSPFTAAHQDPSQATAAVLVHLLYPMPMRHSVRHQRDNDPNHTDIKIFSHLGPFQKGSLLARSSEPLFPVESSLCLLKDSERRNLSTVQLLRVLVEEGGGKDRVPELRAMLTERLAGLEETLLESEERVERTERSEREVCRQRRLLDAAMQPVVRLHRAAGSPGRWVTFRRGHSATLKEPTIKEPPAHGSNRLSRDHSQLHPRDQSRGIESKLKLLAETKRKYSKIIIHVGSNDSRLRMWELTVQVLSCKHSGLCR</sequence>
<evidence type="ECO:0000313" key="4">
    <source>
        <dbReference type="Proteomes" id="UP001153269"/>
    </source>
</evidence>
<feature type="region of interest" description="Disordered" evidence="2">
    <location>
        <begin position="182"/>
        <end position="216"/>
    </location>
</feature>
<dbReference type="Proteomes" id="UP001153269">
    <property type="component" value="Unassembled WGS sequence"/>
</dbReference>
<dbReference type="AlphaFoldDB" id="A0A9N7YNW4"/>
<dbReference type="EMBL" id="CADEAL010002217">
    <property type="protein sequence ID" value="CAB1438854.1"/>
    <property type="molecule type" value="Genomic_DNA"/>
</dbReference>
<proteinExistence type="predicted"/>
<feature type="non-terminal residue" evidence="3">
    <location>
        <position position="263"/>
    </location>
</feature>
<organism evidence="3 4">
    <name type="scientific">Pleuronectes platessa</name>
    <name type="common">European plaice</name>
    <dbReference type="NCBI Taxonomy" id="8262"/>
    <lineage>
        <taxon>Eukaryota</taxon>
        <taxon>Metazoa</taxon>
        <taxon>Chordata</taxon>
        <taxon>Craniata</taxon>
        <taxon>Vertebrata</taxon>
        <taxon>Euteleostomi</taxon>
        <taxon>Actinopterygii</taxon>
        <taxon>Neopterygii</taxon>
        <taxon>Teleostei</taxon>
        <taxon>Neoteleostei</taxon>
        <taxon>Acanthomorphata</taxon>
        <taxon>Carangaria</taxon>
        <taxon>Pleuronectiformes</taxon>
        <taxon>Pleuronectoidei</taxon>
        <taxon>Pleuronectidae</taxon>
        <taxon>Pleuronectes</taxon>
    </lineage>
</organism>
<keyword evidence="4" id="KW-1185">Reference proteome</keyword>
<gene>
    <name evidence="3" type="ORF">PLEPLA_LOCUS26718</name>
</gene>
<keyword evidence="1" id="KW-0175">Coiled coil</keyword>
<name>A0A9N7YNW4_PLEPL</name>
<protein>
    <submittedName>
        <fullName evidence="3">Uncharacterized protein</fullName>
    </submittedName>
</protein>
<comment type="caution">
    <text evidence="3">The sequence shown here is derived from an EMBL/GenBank/DDBJ whole genome shotgun (WGS) entry which is preliminary data.</text>
</comment>
<evidence type="ECO:0000313" key="3">
    <source>
        <dbReference type="EMBL" id="CAB1438854.1"/>
    </source>
</evidence>
<accession>A0A9N7YNW4</accession>